<dbReference type="KEGG" id="ani:ANIA_06422"/>
<dbReference type="STRING" id="227321.Q5AZ58"/>
<gene>
    <name evidence="2" type="ORF">ANIA_06422</name>
</gene>
<dbReference type="Proteomes" id="UP000000560">
    <property type="component" value="Chromosome I"/>
</dbReference>
<dbReference type="AlphaFoldDB" id="Q5AZ58"/>
<evidence type="ECO:0000313" key="2">
    <source>
        <dbReference type="EMBL" id="CBF69504.1"/>
    </source>
</evidence>
<keyword evidence="3" id="KW-1185">Reference proteome</keyword>
<dbReference type="InterPro" id="IPR036514">
    <property type="entry name" value="SGNH_hydro_sf"/>
</dbReference>
<dbReference type="eggNOG" id="ENOG502RS04">
    <property type="taxonomic scope" value="Eukaryota"/>
</dbReference>
<dbReference type="GeneID" id="2871317"/>
<dbReference type="Pfam" id="PF00657">
    <property type="entry name" value="Lipase_GDSL"/>
    <property type="match status" value="1"/>
</dbReference>
<accession>Q5AZ58</accession>
<name>Q5AZ58_EMENI</name>
<dbReference type="RefSeq" id="XP_664026.1">
    <property type="nucleotide sequence ID" value="XM_658934.1"/>
</dbReference>
<organism evidence="2 3">
    <name type="scientific">Emericella nidulans (strain FGSC A4 / ATCC 38163 / CBS 112.46 / NRRL 194 / M139)</name>
    <name type="common">Aspergillus nidulans</name>
    <dbReference type="NCBI Taxonomy" id="227321"/>
    <lineage>
        <taxon>Eukaryota</taxon>
        <taxon>Fungi</taxon>
        <taxon>Dikarya</taxon>
        <taxon>Ascomycota</taxon>
        <taxon>Pezizomycotina</taxon>
        <taxon>Eurotiomycetes</taxon>
        <taxon>Eurotiomycetidae</taxon>
        <taxon>Eurotiales</taxon>
        <taxon>Aspergillaceae</taxon>
        <taxon>Aspergillus</taxon>
        <taxon>Aspergillus subgen. Nidulantes</taxon>
    </lineage>
</organism>
<keyword evidence="1" id="KW-0732">Signal</keyword>
<dbReference type="HOGENOM" id="CLU_015101_4_2_1"/>
<dbReference type="GO" id="GO:0016788">
    <property type="term" value="F:hydrolase activity, acting on ester bonds"/>
    <property type="evidence" value="ECO:0007669"/>
    <property type="project" value="InterPro"/>
</dbReference>
<proteinExistence type="predicted"/>
<evidence type="ECO:0000313" key="3">
    <source>
        <dbReference type="Proteomes" id="UP000000560"/>
    </source>
</evidence>
<dbReference type="OMA" id="WGNNYHP"/>
<feature type="chain" id="PRO_5010248550" evidence="1">
    <location>
        <begin position="18"/>
        <end position="304"/>
    </location>
</feature>
<sequence length="304" mass="32964">MKTLPLALLASASTALAIPPQHNRYPARQSATKYLISFGDSYTSTSFNITGEKPSASNPLGNPPFPGWTSAGGANWIGDLVGTYNNSLLLNYNFAYGGATVNASLVAPYTPEVYSLIDQVAEFNEYLVPPPNFAPWSTNNTLFAIWQHTRGVNDVGGSWYQTNPDALATEILTQLFQQIELIYAETNERSPLIIPATDRSPYITQGENADYTVTHLKAAIASWNTQFTEKAAAFAAAHSDAVVKVIDTQPVFNEILDAGGEAADCWNEDGVTCLWFNDYHPGLVIQDAVAQAVADAWGDFFVVP</sequence>
<accession>C8V0G6</accession>
<dbReference type="OrthoDB" id="1600564at2759"/>
<dbReference type="EMBL" id="BN001301">
    <property type="protein sequence ID" value="CBF69504.1"/>
    <property type="molecule type" value="Genomic_DNA"/>
</dbReference>
<dbReference type="Gene3D" id="3.40.50.1110">
    <property type="entry name" value="SGNH hydrolase"/>
    <property type="match status" value="1"/>
</dbReference>
<protein>
    <submittedName>
        <fullName evidence="2">Cellulose-binding GDSL lipase/acylhydrolase, putative (AFU_orthologue AFUA_2G00510)</fullName>
    </submittedName>
</protein>
<dbReference type="CDD" id="cd01846">
    <property type="entry name" value="fatty_acyltransferase_like"/>
    <property type="match status" value="1"/>
</dbReference>
<reference evidence="3" key="2">
    <citation type="journal article" date="2009" name="Fungal Genet. Biol.">
        <title>The 2008 update of the Aspergillus nidulans genome annotation: a community effort.</title>
        <authorList>
            <person name="Wortman J.R."/>
            <person name="Gilsenan J.M."/>
            <person name="Joardar V."/>
            <person name="Deegan J."/>
            <person name="Clutterbuck J."/>
            <person name="Andersen M.R."/>
            <person name="Archer D."/>
            <person name="Bencina M."/>
            <person name="Braus G."/>
            <person name="Coutinho P."/>
            <person name="von Dohren H."/>
            <person name="Doonan J."/>
            <person name="Driessen A.J."/>
            <person name="Durek P."/>
            <person name="Espeso E."/>
            <person name="Fekete E."/>
            <person name="Flipphi M."/>
            <person name="Estrada C.G."/>
            <person name="Geysens S."/>
            <person name="Goldman G."/>
            <person name="de Groot P.W."/>
            <person name="Hansen K."/>
            <person name="Harris S.D."/>
            <person name="Heinekamp T."/>
            <person name="Helmstaedt K."/>
            <person name="Henrissat B."/>
            <person name="Hofmann G."/>
            <person name="Homan T."/>
            <person name="Horio T."/>
            <person name="Horiuchi H."/>
            <person name="James S."/>
            <person name="Jones M."/>
            <person name="Karaffa L."/>
            <person name="Karanyi Z."/>
            <person name="Kato M."/>
            <person name="Keller N."/>
            <person name="Kelly D.E."/>
            <person name="Kiel J.A."/>
            <person name="Kim J.M."/>
            <person name="van der Klei I.J."/>
            <person name="Klis F.M."/>
            <person name="Kovalchuk A."/>
            <person name="Krasevec N."/>
            <person name="Kubicek C.P."/>
            <person name="Liu B."/>
            <person name="Maccabe A."/>
            <person name="Meyer V."/>
            <person name="Mirabito P."/>
            <person name="Miskei M."/>
            <person name="Mos M."/>
            <person name="Mullins J."/>
            <person name="Nelson D.R."/>
            <person name="Nielsen J."/>
            <person name="Oakley B.R."/>
            <person name="Osmani S.A."/>
            <person name="Pakula T."/>
            <person name="Paszewski A."/>
            <person name="Paulsen I."/>
            <person name="Pilsyk S."/>
            <person name="Pocsi I."/>
            <person name="Punt P.J."/>
            <person name="Ram A.F."/>
            <person name="Ren Q."/>
            <person name="Robellet X."/>
            <person name="Robson G."/>
            <person name="Seiboth B."/>
            <person name="van Solingen P."/>
            <person name="Specht T."/>
            <person name="Sun J."/>
            <person name="Taheri-Talesh N."/>
            <person name="Takeshita N."/>
            <person name="Ussery D."/>
            <person name="vanKuyk P.A."/>
            <person name="Visser H."/>
            <person name="van de Vondervoort P.J."/>
            <person name="de Vries R.P."/>
            <person name="Walton J."/>
            <person name="Xiang X."/>
            <person name="Xiong Y."/>
            <person name="Zeng A.P."/>
            <person name="Brandt B.W."/>
            <person name="Cornell M.J."/>
            <person name="van den Hondel C.A."/>
            <person name="Visser J."/>
            <person name="Oliver S.G."/>
            <person name="Turner G."/>
        </authorList>
    </citation>
    <scope>GENOME REANNOTATION</scope>
    <source>
        <strain evidence="3">FGSC A4 / ATCC 38163 / CBS 112.46 / NRRL 194 / M139</strain>
    </source>
</reference>
<dbReference type="InterPro" id="IPR001087">
    <property type="entry name" value="GDSL"/>
</dbReference>
<evidence type="ECO:0000256" key="1">
    <source>
        <dbReference type="SAM" id="SignalP"/>
    </source>
</evidence>
<dbReference type="InParanoid" id="Q5AZ58"/>
<reference evidence="3" key="1">
    <citation type="journal article" date="2005" name="Nature">
        <title>Sequencing of Aspergillus nidulans and comparative analysis with A. fumigatus and A. oryzae.</title>
        <authorList>
            <person name="Galagan J.E."/>
            <person name="Calvo S.E."/>
            <person name="Cuomo C."/>
            <person name="Ma L.J."/>
            <person name="Wortman J.R."/>
            <person name="Batzoglou S."/>
            <person name="Lee S.I."/>
            <person name="Basturkmen M."/>
            <person name="Spevak C.C."/>
            <person name="Clutterbuck J."/>
            <person name="Kapitonov V."/>
            <person name="Jurka J."/>
            <person name="Scazzocchio C."/>
            <person name="Farman M."/>
            <person name="Butler J."/>
            <person name="Purcell S."/>
            <person name="Harris S."/>
            <person name="Braus G.H."/>
            <person name="Draht O."/>
            <person name="Busch S."/>
            <person name="D'Enfert C."/>
            <person name="Bouchier C."/>
            <person name="Goldman G.H."/>
            <person name="Bell-Pedersen D."/>
            <person name="Griffiths-Jones S."/>
            <person name="Doonan J.H."/>
            <person name="Yu J."/>
            <person name="Vienken K."/>
            <person name="Pain A."/>
            <person name="Freitag M."/>
            <person name="Selker E.U."/>
            <person name="Archer D.B."/>
            <person name="Penalva M.A."/>
            <person name="Oakley B.R."/>
            <person name="Momany M."/>
            <person name="Tanaka T."/>
            <person name="Kumagai T."/>
            <person name="Asai K."/>
            <person name="Machida M."/>
            <person name="Nierman W.C."/>
            <person name="Denning D.W."/>
            <person name="Caddick M."/>
            <person name="Hynes M."/>
            <person name="Paoletti M."/>
            <person name="Fischer R."/>
            <person name="Miller B."/>
            <person name="Dyer P."/>
            <person name="Sachs M.S."/>
            <person name="Osmani S.A."/>
            <person name="Birren B.W."/>
        </authorList>
    </citation>
    <scope>NUCLEOTIDE SEQUENCE [LARGE SCALE GENOMIC DNA]</scope>
    <source>
        <strain evidence="3">FGSC A4 / ATCC 38163 / CBS 112.46 / NRRL 194 / M139</strain>
    </source>
</reference>
<feature type="signal peptide" evidence="1">
    <location>
        <begin position="1"/>
        <end position="17"/>
    </location>
</feature>